<dbReference type="Pfam" id="PF00356">
    <property type="entry name" value="LacI"/>
    <property type="match status" value="1"/>
</dbReference>
<dbReference type="AlphaFoldDB" id="D1AQ08"/>
<proteinExistence type="predicted"/>
<dbReference type="SMART" id="SM00354">
    <property type="entry name" value="HTH_LACI"/>
    <property type="match status" value="1"/>
</dbReference>
<dbReference type="CDD" id="cd01544">
    <property type="entry name" value="PBP1_GalR"/>
    <property type="match status" value="1"/>
</dbReference>
<dbReference type="InterPro" id="IPR046335">
    <property type="entry name" value="LacI/GalR-like_sensor"/>
</dbReference>
<dbReference type="STRING" id="526218.Sterm_0714"/>
<evidence type="ECO:0000256" key="3">
    <source>
        <dbReference type="ARBA" id="ARBA00023163"/>
    </source>
</evidence>
<accession>D1AQ08</accession>
<dbReference type="KEGG" id="str:Sterm_0714"/>
<dbReference type="PANTHER" id="PTHR30146">
    <property type="entry name" value="LACI-RELATED TRANSCRIPTIONAL REPRESSOR"/>
    <property type="match status" value="1"/>
</dbReference>
<dbReference type="CDD" id="cd01392">
    <property type="entry name" value="HTH_LacI"/>
    <property type="match status" value="1"/>
</dbReference>
<organism evidence="5 6">
    <name type="scientific">Sebaldella termitidis (strain ATCC 33386 / NCTC 11300)</name>
    <dbReference type="NCBI Taxonomy" id="526218"/>
    <lineage>
        <taxon>Bacteria</taxon>
        <taxon>Fusobacteriati</taxon>
        <taxon>Fusobacteriota</taxon>
        <taxon>Fusobacteriia</taxon>
        <taxon>Fusobacteriales</taxon>
        <taxon>Leptotrichiaceae</taxon>
        <taxon>Sebaldella</taxon>
    </lineage>
</organism>
<keyword evidence="2" id="KW-0238">DNA-binding</keyword>
<gene>
    <name evidence="5" type="ordered locus">Sterm_0714</name>
</gene>
<keyword evidence="1" id="KW-0805">Transcription regulation</keyword>
<dbReference type="SUPFAM" id="SSF53822">
    <property type="entry name" value="Periplasmic binding protein-like I"/>
    <property type="match status" value="1"/>
</dbReference>
<dbReference type="InterPro" id="IPR028082">
    <property type="entry name" value="Peripla_BP_I"/>
</dbReference>
<dbReference type="PROSITE" id="PS00356">
    <property type="entry name" value="HTH_LACI_1"/>
    <property type="match status" value="1"/>
</dbReference>
<dbReference type="HOGENOM" id="CLU_037628_1_2_0"/>
<dbReference type="InterPro" id="IPR010982">
    <property type="entry name" value="Lambda_DNA-bd_dom_sf"/>
</dbReference>
<dbReference type="PRINTS" id="PR00036">
    <property type="entry name" value="HTHLACI"/>
</dbReference>
<keyword evidence="3" id="KW-0804">Transcription</keyword>
<evidence type="ECO:0000313" key="6">
    <source>
        <dbReference type="Proteomes" id="UP000000845"/>
    </source>
</evidence>
<dbReference type="InterPro" id="IPR000843">
    <property type="entry name" value="HTH_LacI"/>
</dbReference>
<feature type="domain" description="HTH lacI-type" evidence="4">
    <location>
        <begin position="2"/>
        <end position="58"/>
    </location>
</feature>
<evidence type="ECO:0000256" key="1">
    <source>
        <dbReference type="ARBA" id="ARBA00023015"/>
    </source>
</evidence>
<dbReference type="Gene3D" id="1.10.260.40">
    <property type="entry name" value="lambda repressor-like DNA-binding domains"/>
    <property type="match status" value="1"/>
</dbReference>
<dbReference type="GO" id="GO:0003700">
    <property type="term" value="F:DNA-binding transcription factor activity"/>
    <property type="evidence" value="ECO:0007669"/>
    <property type="project" value="TreeGrafter"/>
</dbReference>
<dbReference type="Pfam" id="PF13377">
    <property type="entry name" value="Peripla_BP_3"/>
    <property type="match status" value="1"/>
</dbReference>
<dbReference type="PANTHER" id="PTHR30146:SF149">
    <property type="entry name" value="HTH-TYPE TRANSCRIPTIONAL REGULATOR EBGR"/>
    <property type="match status" value="1"/>
</dbReference>
<dbReference type="Proteomes" id="UP000000845">
    <property type="component" value="Chromosome"/>
</dbReference>
<sequence>MATIKDIAEKAHVSITTVSRVLNYDNTLKVTDKTRKKIFEIAEKLEYLKEKKPKNKKSSYSVNIIKGYSEQEELDDIYYLSTRLAIEKSLKQNNVKYEILEKDAISDSLKKLDGIILTGLFSQNEIDTVKKMNQNIIFSDIYIEDENIDCVIFDIRKSVRKVLDYLLNLGHKKIGFIGGSDVINGENTIDFRQIHYIEYMKEKKLYNESFIKIGAFTSDCGYKYMNEILDSSEYPSAFFLANDSIAIGAYKAVEEHKLSIPEDISIVGFNDISITQYMSPPLTTVKIYTDFMGETTVSLLMERIRDGRKLSKKVILPTELVIRKSCIEKNTVSK</sequence>
<dbReference type="Gene3D" id="3.40.50.2300">
    <property type="match status" value="2"/>
</dbReference>
<dbReference type="EMBL" id="CP001739">
    <property type="protein sequence ID" value="ACZ07586.1"/>
    <property type="molecule type" value="Genomic_DNA"/>
</dbReference>
<evidence type="ECO:0000259" key="4">
    <source>
        <dbReference type="PROSITE" id="PS50932"/>
    </source>
</evidence>
<name>D1AQ08_SEBTE</name>
<evidence type="ECO:0000256" key="2">
    <source>
        <dbReference type="ARBA" id="ARBA00023125"/>
    </source>
</evidence>
<reference evidence="5 6" key="2">
    <citation type="journal article" date="2010" name="Stand. Genomic Sci.">
        <title>Complete genome sequence of Sebaldella termitidis type strain (NCTC 11300).</title>
        <authorList>
            <person name="Harmon-Smith M."/>
            <person name="Celia L."/>
            <person name="Chertkov O."/>
            <person name="Lapidus A."/>
            <person name="Copeland A."/>
            <person name="Glavina Del Rio T."/>
            <person name="Nolan M."/>
            <person name="Lucas S."/>
            <person name="Tice H."/>
            <person name="Cheng J.F."/>
            <person name="Han C."/>
            <person name="Detter J.C."/>
            <person name="Bruce D."/>
            <person name="Goodwin L."/>
            <person name="Pitluck S."/>
            <person name="Pati A."/>
            <person name="Liolios K."/>
            <person name="Ivanova N."/>
            <person name="Mavromatis K."/>
            <person name="Mikhailova N."/>
            <person name="Chen A."/>
            <person name="Palaniappan K."/>
            <person name="Land M."/>
            <person name="Hauser L."/>
            <person name="Chang Y.J."/>
            <person name="Jeffries C.D."/>
            <person name="Brettin T."/>
            <person name="Goker M."/>
            <person name="Beck B."/>
            <person name="Bristow J."/>
            <person name="Eisen J.A."/>
            <person name="Markowitz V."/>
            <person name="Hugenholtz P."/>
            <person name="Kyrpides N.C."/>
            <person name="Klenk H.P."/>
            <person name="Chen F."/>
        </authorList>
    </citation>
    <scope>NUCLEOTIDE SEQUENCE [LARGE SCALE GENOMIC DNA]</scope>
    <source>
        <strain evidence="6">ATCC 33386 / NCTC 11300</strain>
    </source>
</reference>
<dbReference type="RefSeq" id="WP_012860182.1">
    <property type="nucleotide sequence ID" value="NC_013517.1"/>
</dbReference>
<keyword evidence="6" id="KW-1185">Reference proteome</keyword>
<evidence type="ECO:0000313" key="5">
    <source>
        <dbReference type="EMBL" id="ACZ07586.1"/>
    </source>
</evidence>
<dbReference type="GO" id="GO:0000976">
    <property type="term" value="F:transcription cis-regulatory region binding"/>
    <property type="evidence" value="ECO:0007669"/>
    <property type="project" value="TreeGrafter"/>
</dbReference>
<reference evidence="6" key="1">
    <citation type="submission" date="2009-09" db="EMBL/GenBank/DDBJ databases">
        <title>The complete chromosome of Sebaldella termitidis ATCC 33386.</title>
        <authorList>
            <consortium name="US DOE Joint Genome Institute (JGI-PGF)"/>
            <person name="Lucas S."/>
            <person name="Copeland A."/>
            <person name="Lapidus A."/>
            <person name="Glavina del Rio T."/>
            <person name="Dalin E."/>
            <person name="Tice H."/>
            <person name="Bruce D."/>
            <person name="Goodwin L."/>
            <person name="Pitluck S."/>
            <person name="Kyrpides N."/>
            <person name="Mavromatis K."/>
            <person name="Ivanova N."/>
            <person name="Mikhailova N."/>
            <person name="Sims D."/>
            <person name="Meincke L."/>
            <person name="Brettin T."/>
            <person name="Detter J.C."/>
            <person name="Han C."/>
            <person name="Larimer F."/>
            <person name="Land M."/>
            <person name="Hauser L."/>
            <person name="Markowitz V."/>
            <person name="Cheng J.F."/>
            <person name="Hugenholtz P."/>
            <person name="Woyke T."/>
            <person name="Wu D."/>
            <person name="Eisen J.A."/>
        </authorList>
    </citation>
    <scope>NUCLEOTIDE SEQUENCE [LARGE SCALE GENOMIC DNA]</scope>
    <source>
        <strain evidence="6">ATCC 33386 / NCTC 11300</strain>
    </source>
</reference>
<dbReference type="eggNOG" id="COG1609">
    <property type="taxonomic scope" value="Bacteria"/>
</dbReference>
<dbReference type="PROSITE" id="PS50932">
    <property type="entry name" value="HTH_LACI_2"/>
    <property type="match status" value="1"/>
</dbReference>
<protein>
    <submittedName>
        <fullName evidence="5">Transcriptional regulator, LacI family</fullName>
    </submittedName>
</protein>
<dbReference type="SUPFAM" id="SSF47413">
    <property type="entry name" value="lambda repressor-like DNA-binding domains"/>
    <property type="match status" value="1"/>
</dbReference>